<sequence length="171" mass="19752">MNPKLFMGNDQATRSSKLPRVVPVNHDTSVRTTHFNKSSRDRFWTYPINVSLISFTYTSHRCHLKLNDESVDENLRWKRKANGQQHLVVSQHTSNKGFAKDLSEEKSSLLVVQGIHVNKSNQQIFRTEKCRNGKGVLRGRIVWKLIRFTNIKMPPSAETLKQRLKNPAISK</sequence>
<dbReference type="EMBL" id="JADNYJ010000384">
    <property type="protein sequence ID" value="KAF8870008.1"/>
    <property type="molecule type" value="Genomic_DNA"/>
</dbReference>
<gene>
    <name evidence="1" type="ORF">CPB84DRAFT_1754689</name>
</gene>
<reference evidence="1" key="1">
    <citation type="submission" date="2020-11" db="EMBL/GenBank/DDBJ databases">
        <authorList>
            <consortium name="DOE Joint Genome Institute"/>
            <person name="Ahrendt S."/>
            <person name="Riley R."/>
            <person name="Andreopoulos W."/>
            <person name="LaButti K."/>
            <person name="Pangilinan J."/>
            <person name="Ruiz-duenas F.J."/>
            <person name="Barrasa J.M."/>
            <person name="Sanchez-Garcia M."/>
            <person name="Camarero S."/>
            <person name="Miyauchi S."/>
            <person name="Serrano A."/>
            <person name="Linde D."/>
            <person name="Babiker R."/>
            <person name="Drula E."/>
            <person name="Ayuso-Fernandez I."/>
            <person name="Pacheco R."/>
            <person name="Padilla G."/>
            <person name="Ferreira P."/>
            <person name="Barriuso J."/>
            <person name="Kellner H."/>
            <person name="Castanera R."/>
            <person name="Alfaro M."/>
            <person name="Ramirez L."/>
            <person name="Pisabarro A.G."/>
            <person name="Kuo A."/>
            <person name="Tritt A."/>
            <person name="Lipzen A."/>
            <person name="He G."/>
            <person name="Yan M."/>
            <person name="Ng V."/>
            <person name="Cullen D."/>
            <person name="Martin F."/>
            <person name="Rosso M.-N."/>
            <person name="Henrissat B."/>
            <person name="Hibbett D."/>
            <person name="Martinez A.T."/>
            <person name="Grigoriev I.V."/>
        </authorList>
    </citation>
    <scope>NUCLEOTIDE SEQUENCE</scope>
    <source>
        <strain evidence="1">AH 44721</strain>
    </source>
</reference>
<keyword evidence="2" id="KW-1185">Reference proteome</keyword>
<proteinExistence type="predicted"/>
<dbReference type="Proteomes" id="UP000724874">
    <property type="component" value="Unassembled WGS sequence"/>
</dbReference>
<comment type="caution">
    <text evidence="1">The sequence shown here is derived from an EMBL/GenBank/DDBJ whole genome shotgun (WGS) entry which is preliminary data.</text>
</comment>
<evidence type="ECO:0000313" key="1">
    <source>
        <dbReference type="EMBL" id="KAF8870008.1"/>
    </source>
</evidence>
<accession>A0A9P5TEM5</accession>
<dbReference type="AlphaFoldDB" id="A0A9P5TEM5"/>
<name>A0A9P5TEM5_GYMJU</name>
<protein>
    <submittedName>
        <fullName evidence="1">Uncharacterized protein</fullName>
    </submittedName>
</protein>
<organism evidence="1 2">
    <name type="scientific">Gymnopilus junonius</name>
    <name type="common">Spectacular rustgill mushroom</name>
    <name type="synonym">Gymnopilus spectabilis subsp. junonius</name>
    <dbReference type="NCBI Taxonomy" id="109634"/>
    <lineage>
        <taxon>Eukaryota</taxon>
        <taxon>Fungi</taxon>
        <taxon>Dikarya</taxon>
        <taxon>Basidiomycota</taxon>
        <taxon>Agaricomycotina</taxon>
        <taxon>Agaricomycetes</taxon>
        <taxon>Agaricomycetidae</taxon>
        <taxon>Agaricales</taxon>
        <taxon>Agaricineae</taxon>
        <taxon>Hymenogastraceae</taxon>
        <taxon>Gymnopilus</taxon>
    </lineage>
</organism>
<evidence type="ECO:0000313" key="2">
    <source>
        <dbReference type="Proteomes" id="UP000724874"/>
    </source>
</evidence>